<organism evidence="2 3">
    <name type="scientific">Mesoterricola sediminis</name>
    <dbReference type="NCBI Taxonomy" id="2927980"/>
    <lineage>
        <taxon>Bacteria</taxon>
        <taxon>Pseudomonadati</taxon>
        <taxon>Acidobacteriota</taxon>
        <taxon>Holophagae</taxon>
        <taxon>Holophagales</taxon>
        <taxon>Holophagaceae</taxon>
        <taxon>Mesoterricola</taxon>
    </lineage>
</organism>
<protein>
    <submittedName>
        <fullName evidence="2">Uncharacterized protein</fullName>
    </submittedName>
</protein>
<dbReference type="RefSeq" id="WP_316411330.1">
    <property type="nucleotide sequence ID" value="NZ_AP027081.1"/>
</dbReference>
<feature type="coiled-coil region" evidence="1">
    <location>
        <begin position="97"/>
        <end position="124"/>
    </location>
</feature>
<name>A0AA48KBV7_9BACT</name>
<proteinExistence type="predicted"/>
<evidence type="ECO:0000313" key="3">
    <source>
        <dbReference type="Proteomes" id="UP001228113"/>
    </source>
</evidence>
<sequence length="176" mass="18701">MRPLIFGSPEDARFQAVKAELEAQGLRPVFRNPAFFKVNEVEKADLVVVGAEAIFAADIKAAFEALQAEVRVLEAPPEPEGLTIQVTVETPEVKAALEEASALIKSLEEALAAKDARIAELEAALAGKPVDLDSMKASELIDYAAKNDLDIGGLVPQAGQVRILAAVKEAIAKKEA</sequence>
<evidence type="ECO:0000256" key="1">
    <source>
        <dbReference type="SAM" id="Coils"/>
    </source>
</evidence>
<evidence type="ECO:0000313" key="2">
    <source>
        <dbReference type="EMBL" id="BDU76296.1"/>
    </source>
</evidence>
<gene>
    <name evidence="2" type="ORF">METESE_12540</name>
</gene>
<dbReference type="AlphaFoldDB" id="A0AA48KBV7"/>
<dbReference type="KEGG" id="msea:METESE_12540"/>
<accession>A0AA48KBV7</accession>
<dbReference type="EMBL" id="AP027081">
    <property type="protein sequence ID" value="BDU76296.1"/>
    <property type="molecule type" value="Genomic_DNA"/>
</dbReference>
<dbReference type="Proteomes" id="UP001228113">
    <property type="component" value="Chromosome"/>
</dbReference>
<keyword evidence="1" id="KW-0175">Coiled coil</keyword>
<reference evidence="2" key="1">
    <citation type="journal article" date="2023" name="Int. J. Syst. Evol. Microbiol.">
        <title>Mesoterricola silvestris gen. nov., sp. nov., Mesoterricola sediminis sp. nov., Geothrix oryzae sp. nov., Geothrix edaphica sp. nov., Geothrix rubra sp. nov., and Geothrix limicola sp. nov., six novel members of Acidobacteriota isolated from soils.</title>
        <authorList>
            <person name="Itoh H."/>
            <person name="Sugisawa Y."/>
            <person name="Mise K."/>
            <person name="Xu Z."/>
            <person name="Kuniyasu M."/>
            <person name="Ushijima N."/>
            <person name="Kawano K."/>
            <person name="Kobayashi E."/>
            <person name="Shiratori Y."/>
            <person name="Masuda Y."/>
            <person name="Senoo K."/>
        </authorList>
    </citation>
    <scope>NUCLEOTIDE SEQUENCE</scope>
    <source>
        <strain evidence="2">W786</strain>
    </source>
</reference>
<keyword evidence="3" id="KW-1185">Reference proteome</keyword>